<evidence type="ECO:0000313" key="2">
    <source>
        <dbReference type="EMBL" id="KAF2491669.1"/>
    </source>
</evidence>
<dbReference type="AlphaFoldDB" id="A0A6A6QHU3"/>
<gene>
    <name evidence="2" type="ORF">BU16DRAFT_125351</name>
</gene>
<organism evidence="2 3">
    <name type="scientific">Lophium mytilinum</name>
    <dbReference type="NCBI Taxonomy" id="390894"/>
    <lineage>
        <taxon>Eukaryota</taxon>
        <taxon>Fungi</taxon>
        <taxon>Dikarya</taxon>
        <taxon>Ascomycota</taxon>
        <taxon>Pezizomycotina</taxon>
        <taxon>Dothideomycetes</taxon>
        <taxon>Pleosporomycetidae</taxon>
        <taxon>Mytilinidiales</taxon>
        <taxon>Mytilinidiaceae</taxon>
        <taxon>Lophium</taxon>
    </lineage>
</organism>
<accession>A0A6A6QHU3</accession>
<protein>
    <submittedName>
        <fullName evidence="2">Uncharacterized protein</fullName>
    </submittedName>
</protein>
<sequence length="114" mass="12797">MRGWFGGAGGLDVGWIYVTCVYLFVALLEVLVLRAALLEDADGGLGFEEREDLVIAHCIVVRELRFPAVEQQFWTESALTRPRRALHWARMGLISFEVCLVSNVIPPQCAHRPT</sequence>
<feature type="transmembrane region" description="Helical" evidence="1">
    <location>
        <begin position="15"/>
        <end position="37"/>
    </location>
</feature>
<keyword evidence="1" id="KW-1133">Transmembrane helix</keyword>
<dbReference type="Proteomes" id="UP000799750">
    <property type="component" value="Unassembled WGS sequence"/>
</dbReference>
<evidence type="ECO:0000256" key="1">
    <source>
        <dbReference type="SAM" id="Phobius"/>
    </source>
</evidence>
<keyword evidence="1" id="KW-0472">Membrane</keyword>
<reference evidence="2" key="1">
    <citation type="journal article" date="2020" name="Stud. Mycol.">
        <title>101 Dothideomycetes genomes: a test case for predicting lifestyles and emergence of pathogens.</title>
        <authorList>
            <person name="Haridas S."/>
            <person name="Albert R."/>
            <person name="Binder M."/>
            <person name="Bloem J."/>
            <person name="Labutti K."/>
            <person name="Salamov A."/>
            <person name="Andreopoulos B."/>
            <person name="Baker S."/>
            <person name="Barry K."/>
            <person name="Bills G."/>
            <person name="Bluhm B."/>
            <person name="Cannon C."/>
            <person name="Castanera R."/>
            <person name="Culley D."/>
            <person name="Daum C."/>
            <person name="Ezra D."/>
            <person name="Gonzalez J."/>
            <person name="Henrissat B."/>
            <person name="Kuo A."/>
            <person name="Liang C."/>
            <person name="Lipzen A."/>
            <person name="Lutzoni F."/>
            <person name="Magnuson J."/>
            <person name="Mondo S."/>
            <person name="Nolan M."/>
            <person name="Ohm R."/>
            <person name="Pangilinan J."/>
            <person name="Park H.-J."/>
            <person name="Ramirez L."/>
            <person name="Alfaro M."/>
            <person name="Sun H."/>
            <person name="Tritt A."/>
            <person name="Yoshinaga Y."/>
            <person name="Zwiers L.-H."/>
            <person name="Turgeon B."/>
            <person name="Goodwin S."/>
            <person name="Spatafora J."/>
            <person name="Crous P."/>
            <person name="Grigoriev I."/>
        </authorList>
    </citation>
    <scope>NUCLEOTIDE SEQUENCE</scope>
    <source>
        <strain evidence="2">CBS 269.34</strain>
    </source>
</reference>
<proteinExistence type="predicted"/>
<keyword evidence="1" id="KW-0812">Transmembrane</keyword>
<evidence type="ECO:0000313" key="3">
    <source>
        <dbReference type="Proteomes" id="UP000799750"/>
    </source>
</evidence>
<name>A0A6A6QHU3_9PEZI</name>
<dbReference type="EMBL" id="MU004195">
    <property type="protein sequence ID" value="KAF2491669.1"/>
    <property type="molecule type" value="Genomic_DNA"/>
</dbReference>
<keyword evidence="3" id="KW-1185">Reference proteome</keyword>